<dbReference type="InterPro" id="IPR040824">
    <property type="entry name" value="LPD3"/>
</dbReference>
<accession>A0A2M8RXZ8</accession>
<dbReference type="InterPro" id="IPR040696">
    <property type="entry name" value="LPD23"/>
</dbReference>
<organism evidence="6 7">
    <name type="scientific">Caviibacterium pharyngocola</name>
    <dbReference type="NCBI Taxonomy" id="28159"/>
    <lineage>
        <taxon>Bacteria</taxon>
        <taxon>Pseudomonadati</taxon>
        <taxon>Pseudomonadota</taxon>
        <taxon>Gammaproteobacteria</taxon>
        <taxon>Pasteurellales</taxon>
        <taxon>Pasteurellaceae</taxon>
        <taxon>Caviibacterium</taxon>
    </lineage>
</organism>
<evidence type="ECO:0000313" key="6">
    <source>
        <dbReference type="EMBL" id="PJG83755.1"/>
    </source>
</evidence>
<evidence type="ECO:0000259" key="2">
    <source>
        <dbReference type="Pfam" id="PF18798"/>
    </source>
</evidence>
<feature type="compositionally biased region" description="Low complexity" evidence="1">
    <location>
        <begin position="469"/>
        <end position="484"/>
    </location>
</feature>
<evidence type="ECO:0008006" key="8">
    <source>
        <dbReference type="Google" id="ProtNLM"/>
    </source>
</evidence>
<feature type="domain" description="Large polyvalent protein-associated" evidence="2">
    <location>
        <begin position="1533"/>
        <end position="1645"/>
    </location>
</feature>
<evidence type="ECO:0000259" key="4">
    <source>
        <dbReference type="Pfam" id="PF18838"/>
    </source>
</evidence>
<proteinExistence type="predicted"/>
<dbReference type="InterPro" id="IPR040561">
    <property type="entry name" value="LPD38"/>
</dbReference>
<dbReference type="OrthoDB" id="5673206at2"/>
<feature type="domain" description="Large polyvalent protein associated" evidence="4">
    <location>
        <begin position="1160"/>
        <end position="1216"/>
    </location>
</feature>
<evidence type="ECO:0000313" key="7">
    <source>
        <dbReference type="Proteomes" id="UP000230282"/>
    </source>
</evidence>
<dbReference type="EMBL" id="PHGZ01000005">
    <property type="protein sequence ID" value="PJG83755.1"/>
    <property type="molecule type" value="Genomic_DNA"/>
</dbReference>
<comment type="caution">
    <text evidence="6">The sequence shown here is derived from an EMBL/GenBank/DDBJ whole genome shotgun (WGS) entry which is preliminary data.</text>
</comment>
<feature type="region of interest" description="Disordered" evidence="1">
    <location>
        <begin position="886"/>
        <end position="916"/>
    </location>
</feature>
<protein>
    <recommendedName>
        <fullName evidence="8">Large polyvalent protein-associated domain-containing protein</fullName>
    </recommendedName>
</protein>
<dbReference type="Proteomes" id="UP000230282">
    <property type="component" value="Unassembled WGS sequence"/>
</dbReference>
<gene>
    <name evidence="6" type="ORF">CVP04_02535</name>
</gene>
<dbReference type="Pfam" id="PF18838">
    <property type="entry name" value="LPD23"/>
    <property type="match status" value="1"/>
</dbReference>
<dbReference type="Pfam" id="PF18798">
    <property type="entry name" value="LPD3"/>
    <property type="match status" value="1"/>
</dbReference>
<feature type="domain" description="Phage-Barnase-EndoU-ColicinE5/D-RelE-like nuclease" evidence="3">
    <location>
        <begin position="780"/>
        <end position="888"/>
    </location>
</feature>
<dbReference type="RefSeq" id="WP_100295959.1">
    <property type="nucleotide sequence ID" value="NZ_PHGZ01000005.1"/>
</dbReference>
<feature type="domain" description="Large polyvalent protein associated" evidence="5">
    <location>
        <begin position="2378"/>
        <end position="2535"/>
    </location>
</feature>
<evidence type="ECO:0000259" key="5">
    <source>
        <dbReference type="Pfam" id="PF18857"/>
    </source>
</evidence>
<evidence type="ECO:0000256" key="1">
    <source>
        <dbReference type="SAM" id="MobiDB-lite"/>
    </source>
</evidence>
<feature type="region of interest" description="Disordered" evidence="1">
    <location>
        <begin position="469"/>
        <end position="515"/>
    </location>
</feature>
<keyword evidence="7" id="KW-1185">Reference proteome</keyword>
<evidence type="ECO:0000259" key="3">
    <source>
        <dbReference type="Pfam" id="PF18809"/>
    </source>
</evidence>
<sequence length="2655" mass="296273">MSNPFQPYLDVVKVQAKDLQKLYASPTYDPFTQQLMEQQEAQRKAEIKAQAKGLSEKDQAALHDQQMQYATELGRQFVAQNQNVPIEQQHYNYNATLADFDRYKGKVTDETLAEIKAAFSAVADPFKRADEEAGFFARAGDFLSYVPSALTKFGEQATGLISPESEARQWFTNATKEVESWRSDEAKLRALKMAEASAQAKANGETGFTQFLENAWDNPIEALGQFAESALPTIASAVAGTAAAPFTGGASLTLPFMVGGVQGAGAARNDIFDYIMAMPEEQLSQAPQYQALLAQGMGKHQARTALASSLKEHGGEVLATGVSSAALNALGGLGRLGQAGRGVASSATGKFLSEAITEPVDEVFQTAMANKAIRDVDSTKSITDDLGEAAAAGLLFGAAGGAIAGVDQARMNRDLNQHNQADIEEMARANSQVNLRQFNQEYQRQRNNPVNAHLSDIELQAKILAEMTEATEQQEEAQQPQQQADYTVDSQGNVQATEEQQEETQQESTALSSDTVRNYGNVDVNVAQPTFDETQQDVIRQHQSANEMLIKYEQEFTQKNQHLPESVCEHNKQNDVIYNYLKQAQDSAVEALSAQNVAFLNGAYLPIKKQGGATAEQIAQPYPSNHNAEQWRGELSPVQTQTTTQLDSTIRQPHQPKTVANEQWQAVQQYQQDLADFHQIRNEASARFKQSKDPKEFETETYQNALQKALNAQQKMKALGVPVHKSIQLTENVERQKNYRFDVNNMRFSRMPIRSSEENIARGSQAMEQAIQGHKDVENAMFRDGVGWIDFIWGTEGTVKASGKTKGGKGISHIIEARMRKDNLSYDEAVAFLTEEVPNIIANGRIERDYEVSGTRAIAIIRNDGSEVHLIKKGNDNAWLLTGFKPKESQQMNQSGGATSSDLRSSSPIRSRTEEGAVGINNVNPTAQNVNDDITQIRALLEQHLGKEFADKIEISQTQGFPENAEKLRSSGAEGFYLNGKIHLFADNLTETRNLSRNERIVWVAWHELAHRGFDVKDKETFYNILRLAATNNFVRGIANRIVREYRSSGDTITAKVAMEEALVELYAALETGNLQEIADRYGIELTGEMQRAFNGTPNLLDRIMRALRAMFSRVLKKRLTNSEAGELLRSLKSDMAAEVKSAVENSQEQTGSAESYIRYSFAGEKAKTADHSLLEQAKADIAKGVNPEIVRQETGWFRGVDGKWRFEISDNEVSFKKTFDKNANFSDIFEAARNEKSSDDIRVKDILNAPKLFEAYPDIADINVELDLGDFPNMENSEGFYVHANQPHIFIKPHLTPEQARGTLLHEIQHHTQGSEGFANGSNPSEFNWITRELTPEEQAEISSLKETQEEILNSDPQLVGLVSQYRQEVKKLREKYRSQHIDDIPTAEKTQYETLMNQIASLNENGEIFVELEGIISSIGRDSPDSQYMRMAGEVEARNVQERMDMTAEQRRQISPESTEDVARDSQIVSQQDGMTYSLNENQSAVGIGKNTNILYSHKGKVNRPKSESLEKLRKAETIRISGKDIEPSTDLKQYKRNALNYGKALRGTYVNKDTGQEIELGYKAVKEVLQHDYKDPDHLQSIAAIPQIIEQAIYIDTIPNEDKTKRPDIESYDYYLAGLNIGGDEYTVRAAVATLKDGSRYYDHKLSEIEKGDLLSLPSRITNPVGESSSPLSEIDDKRLLQILQDKSAVEIKENSAISDKARFSRSQSALNRTKDINRIREKSLFEKVRTTNYNTAHNAVKESALNWAAKLDEWFADSLRPVSDWLAKISLTDYQQLRIKNAMYTAKSRKAAKGSEFDVKYLNPLRKNLAELAKKHKVTIEGAKRFVEQWASARYAIIKNQDLLAKDELAMQQAKDVLENEKASGNAESIEIVQKAYDEASAKYNGRKQDIERTEFERDEQGHLIKPMNVGTAGGWSNAEAKAIMKNVEKVFSVSELENTLKPLYGLLQEKLEMDFSSGRISYEMYQEFKKNPLYVPLTGDPNAEFDLNEDNFIGGTGSNAMNIAKDKAMQGRTVSEAEGAIDASWKALGKSITNWAWADFKNEIDSALMEKAAQFEALGVAPEIAMQNAQKMLRIEKARKQGLTRSSDDVLIHKIGGVDYEYRLPQSVITALRQDNVETANSFLKVISKPTGWYARGVTQWNIAFAPLNMFRDMWEKSEFLRTRTLYDKNGNKLKNMDKIARQALKYAIDKESWNATRREAFGQKALSDVQKDLQELQKLGGISTYGTYLARTEQDLLKEIAKEHGWLSKRLGLAGKALASYNQMFDNLSSLAVYRALLDAGMEKSQAAAAVLDLTNFNKTGSKMRGIKTLYMFSQPTVMGAANLIKQLSTKTGQKRFAAYLVSGLVLYAMVRAMGDDDEGGNTIDQLGDITRYIPIPTGGGDYIKIPVGFGMPQMAWNFAVNMFRSGNGDISITDAAVNMAAHSMKTFAPVSPSEISAAKFPMEKLALTFTPSVLQPIMQNALNRNAFGSQITPGFIQKDKTKAEQAKSTTAQFWKETALWLNDNLGIDMHPEQIKNLVDGYGSMAGSLKEGLTIFVENPNREQLGRNTRTPFINQIYGTGNDFAIQSRYYEASEEAAQIAAQYASRVERGEVGDWLTTERRRAIAFHEADKSYMANVRKEKAALTRKLTKGLISQQAYEAGIKNTTRK</sequence>
<feature type="compositionally biased region" description="Polar residues" evidence="1">
    <location>
        <begin position="889"/>
        <end position="899"/>
    </location>
</feature>
<name>A0A2M8RXZ8_9PAST</name>
<dbReference type="Pfam" id="PF18809">
    <property type="entry name" value="PBECR1"/>
    <property type="match status" value="1"/>
</dbReference>
<dbReference type="InterPro" id="IPR041092">
    <property type="entry name" value="PBECR1"/>
</dbReference>
<feature type="compositionally biased region" description="Low complexity" evidence="1">
    <location>
        <begin position="900"/>
        <end position="910"/>
    </location>
</feature>
<reference evidence="6 7" key="1">
    <citation type="submission" date="2017-11" db="EMBL/GenBank/DDBJ databases">
        <title>Reclassification of Bisgaard taxon 5 as Caviibacterium pharyngocola gen. nov., sp. nov.</title>
        <authorList>
            <person name="Christensen H."/>
        </authorList>
    </citation>
    <scope>NUCLEOTIDE SEQUENCE [LARGE SCALE GENOMIC DNA]</scope>
    <source>
        <strain evidence="6 7">7_3</strain>
    </source>
</reference>
<dbReference type="Pfam" id="PF18857">
    <property type="entry name" value="LPD38"/>
    <property type="match status" value="1"/>
</dbReference>